<reference evidence="1" key="1">
    <citation type="submission" date="2022-04" db="EMBL/GenBank/DDBJ databases">
        <title>Chromosome-scale genome assembly of Holotrichia oblita Faldermann.</title>
        <authorList>
            <person name="Rongchong L."/>
        </authorList>
    </citation>
    <scope>NUCLEOTIDE SEQUENCE</scope>
    <source>
        <strain evidence="1">81SQS9</strain>
    </source>
</reference>
<comment type="caution">
    <text evidence="1">The sequence shown here is derived from an EMBL/GenBank/DDBJ whole genome shotgun (WGS) entry which is preliminary data.</text>
</comment>
<evidence type="ECO:0000313" key="2">
    <source>
        <dbReference type="Proteomes" id="UP001056778"/>
    </source>
</evidence>
<keyword evidence="2" id="KW-1185">Reference proteome</keyword>
<evidence type="ECO:0000313" key="1">
    <source>
        <dbReference type="EMBL" id="KAI4455520.1"/>
    </source>
</evidence>
<sequence>MDMITQIAIASGCDDDDLLDTTSSSDDEMEDIQIIRYSLNSRQCIENYFDVISKYNDVEFRTHFRFGRDGMTYLSDRFSLSSIYQDLLRTPSSRLNVTAYKSILIFVWFASHKDGYRQIGDRFDFSISSVFDLEEDMENYVHFKLMGGTIIMRREVVPHIFECQPDRKRTATEGPARSLPMKRERKRLVAEAEAADEERVAGQPLALDAPSTSTAQIQEEVQQESESTLSKQKTIGVQVRPSFRSKYVDCKLTVAVQHSAVSPIRILCTDTATSPLKVKKAKTSLFQASSSSEKSFAESPSTSFASNISAASSDMYIGDKQEKEKQALNVTRSVIEQNPKFYLGVPNMWLPHLVDLLNGKTNLTKDNIYLTLMKIKLNDPFQRLGHMFGMSTGNASKIFAKTLAQLEPYLSTLIFWPPSEKIKYFLPIPFRARYHNVQSIIDCLEIEIEKPTNPVKQTLTWSEYKKCNTLKYLVSSTPDGFINFISIGYGGRISDSLLVYTCGYLDQIPAESSVMADRGFKVIAKYLHERKCTLVRPPSVSSSTKPTRAEVMESKRIASLRIHIERVIRRIREFKYLKPHSVINHDFIGQTDAVIKIACALINLQNPIIKQG</sequence>
<gene>
    <name evidence="1" type="ORF">MML48_9g00004450</name>
</gene>
<protein>
    <submittedName>
        <fullName evidence="1">Thap domain protein</fullName>
    </submittedName>
</protein>
<dbReference type="Proteomes" id="UP001056778">
    <property type="component" value="Chromosome 9"/>
</dbReference>
<accession>A0ACB9SLF2</accession>
<name>A0ACB9SLF2_HOLOL</name>
<proteinExistence type="predicted"/>
<dbReference type="EMBL" id="CM043023">
    <property type="protein sequence ID" value="KAI4455520.1"/>
    <property type="molecule type" value="Genomic_DNA"/>
</dbReference>
<organism evidence="1 2">
    <name type="scientific">Holotrichia oblita</name>
    <name type="common">Chafer beetle</name>
    <dbReference type="NCBI Taxonomy" id="644536"/>
    <lineage>
        <taxon>Eukaryota</taxon>
        <taxon>Metazoa</taxon>
        <taxon>Ecdysozoa</taxon>
        <taxon>Arthropoda</taxon>
        <taxon>Hexapoda</taxon>
        <taxon>Insecta</taxon>
        <taxon>Pterygota</taxon>
        <taxon>Neoptera</taxon>
        <taxon>Endopterygota</taxon>
        <taxon>Coleoptera</taxon>
        <taxon>Polyphaga</taxon>
        <taxon>Scarabaeiformia</taxon>
        <taxon>Scarabaeidae</taxon>
        <taxon>Melolonthinae</taxon>
        <taxon>Holotrichia</taxon>
    </lineage>
</organism>